<dbReference type="Proteomes" id="UP000243515">
    <property type="component" value="Unassembled WGS sequence"/>
</dbReference>
<gene>
    <name evidence="1" type="ORF">Egran_00085</name>
</gene>
<organism evidence="1 2">
    <name type="scientific">Elaphomyces granulatus</name>
    <dbReference type="NCBI Taxonomy" id="519963"/>
    <lineage>
        <taxon>Eukaryota</taxon>
        <taxon>Fungi</taxon>
        <taxon>Dikarya</taxon>
        <taxon>Ascomycota</taxon>
        <taxon>Pezizomycotina</taxon>
        <taxon>Eurotiomycetes</taxon>
        <taxon>Eurotiomycetidae</taxon>
        <taxon>Eurotiales</taxon>
        <taxon>Elaphomycetaceae</taxon>
        <taxon>Elaphomyces</taxon>
    </lineage>
</organism>
<comment type="caution">
    <text evidence="1">The sequence shown here is derived from an EMBL/GenBank/DDBJ whole genome shotgun (WGS) entry which is preliminary data.</text>
</comment>
<name>A0A232M723_9EURO</name>
<evidence type="ECO:0000313" key="2">
    <source>
        <dbReference type="Proteomes" id="UP000243515"/>
    </source>
</evidence>
<keyword evidence="2" id="KW-1185">Reference proteome</keyword>
<accession>A0A232M723</accession>
<reference evidence="1 2" key="1">
    <citation type="journal article" date="2015" name="Environ. Microbiol.">
        <title>Metagenome sequence of Elaphomyces granulatus from sporocarp tissue reveals Ascomycota ectomycorrhizal fingerprints of genome expansion and a Proteobacteria-rich microbiome.</title>
        <authorList>
            <person name="Quandt C.A."/>
            <person name="Kohler A."/>
            <person name="Hesse C.N."/>
            <person name="Sharpton T.J."/>
            <person name="Martin F."/>
            <person name="Spatafora J.W."/>
        </authorList>
    </citation>
    <scope>NUCLEOTIDE SEQUENCE [LARGE SCALE GENOMIC DNA]</scope>
    <source>
        <strain evidence="1 2">OSC145934</strain>
    </source>
</reference>
<proteinExistence type="predicted"/>
<dbReference type="EMBL" id="NPHW01002105">
    <property type="protein sequence ID" value="OXV12152.1"/>
    <property type="molecule type" value="Genomic_DNA"/>
</dbReference>
<evidence type="ECO:0000313" key="1">
    <source>
        <dbReference type="EMBL" id="OXV12152.1"/>
    </source>
</evidence>
<dbReference type="AlphaFoldDB" id="A0A232M723"/>
<sequence>MSNQTEVVFNITSNKISYEQTNDRHTVGGKKGPDINY</sequence>
<protein>
    <submittedName>
        <fullName evidence="1">Uncharacterized protein</fullName>
    </submittedName>
</protein>